<dbReference type="Proteomes" id="UP000326198">
    <property type="component" value="Unassembled WGS sequence"/>
</dbReference>
<dbReference type="PROSITE" id="PS51257">
    <property type="entry name" value="PROKAR_LIPOPROTEIN"/>
    <property type="match status" value="1"/>
</dbReference>
<dbReference type="EMBL" id="ML736231">
    <property type="protein sequence ID" value="KAE8376941.1"/>
    <property type="molecule type" value="Genomic_DNA"/>
</dbReference>
<proteinExistence type="predicted"/>
<accession>A0A5N7B4L6</accession>
<evidence type="ECO:0000313" key="2">
    <source>
        <dbReference type="Proteomes" id="UP000326198"/>
    </source>
</evidence>
<name>A0A5N7B4L6_9EURO</name>
<organism evidence="1 2">
    <name type="scientific">Aspergillus bertholletiae</name>
    <dbReference type="NCBI Taxonomy" id="1226010"/>
    <lineage>
        <taxon>Eukaryota</taxon>
        <taxon>Fungi</taxon>
        <taxon>Dikarya</taxon>
        <taxon>Ascomycota</taxon>
        <taxon>Pezizomycotina</taxon>
        <taxon>Eurotiomycetes</taxon>
        <taxon>Eurotiomycetidae</taxon>
        <taxon>Eurotiales</taxon>
        <taxon>Aspergillaceae</taxon>
        <taxon>Aspergillus</taxon>
        <taxon>Aspergillus subgen. Circumdati</taxon>
    </lineage>
</organism>
<dbReference type="AlphaFoldDB" id="A0A5N7B4L6"/>
<reference evidence="1 2" key="1">
    <citation type="submission" date="2019-04" db="EMBL/GenBank/DDBJ databases">
        <title>Friends and foes A comparative genomics studyof 23 Aspergillus species from section Flavi.</title>
        <authorList>
            <consortium name="DOE Joint Genome Institute"/>
            <person name="Kjaerbolling I."/>
            <person name="Vesth T."/>
            <person name="Frisvad J.C."/>
            <person name="Nybo J.L."/>
            <person name="Theobald S."/>
            <person name="Kildgaard S."/>
            <person name="Isbrandt T."/>
            <person name="Kuo A."/>
            <person name="Sato A."/>
            <person name="Lyhne E.K."/>
            <person name="Kogle M.E."/>
            <person name="Wiebenga A."/>
            <person name="Kun R.S."/>
            <person name="Lubbers R.J."/>
            <person name="Makela M.R."/>
            <person name="Barry K."/>
            <person name="Chovatia M."/>
            <person name="Clum A."/>
            <person name="Daum C."/>
            <person name="Haridas S."/>
            <person name="He G."/>
            <person name="LaButti K."/>
            <person name="Lipzen A."/>
            <person name="Mondo S."/>
            <person name="Riley R."/>
            <person name="Salamov A."/>
            <person name="Simmons B.A."/>
            <person name="Magnuson J.K."/>
            <person name="Henrissat B."/>
            <person name="Mortensen U.H."/>
            <person name="Larsen T.O."/>
            <person name="Devries R.P."/>
            <person name="Grigoriev I.V."/>
            <person name="Machida M."/>
            <person name="Baker S.E."/>
            <person name="Andersen M.R."/>
        </authorList>
    </citation>
    <scope>NUCLEOTIDE SEQUENCE [LARGE SCALE GENOMIC DNA]</scope>
    <source>
        <strain evidence="1 2">IBT 29228</strain>
    </source>
</reference>
<evidence type="ECO:0000313" key="1">
    <source>
        <dbReference type="EMBL" id="KAE8376941.1"/>
    </source>
</evidence>
<gene>
    <name evidence="1" type="ORF">BDV26DRAFT_264567</name>
</gene>
<keyword evidence="2" id="KW-1185">Reference proteome</keyword>
<sequence>MRLHRLVWDGLATCLRHGFGIRISSLWYLSQSCYGRSLNRRLPNALWALDNDCIYVEGGVSNPKQGFDLSY</sequence>
<protein>
    <submittedName>
        <fullName evidence="1">Uncharacterized protein</fullName>
    </submittedName>
</protein>